<dbReference type="InterPro" id="IPR000209">
    <property type="entry name" value="Peptidase_S8/S53_dom"/>
</dbReference>
<organism evidence="2 3">
    <name type="scientific">Fluviibacter phosphoraccumulans</name>
    <dbReference type="NCBI Taxonomy" id="1751046"/>
    <lineage>
        <taxon>Bacteria</taxon>
        <taxon>Pseudomonadati</taxon>
        <taxon>Pseudomonadota</taxon>
        <taxon>Betaproteobacteria</taxon>
        <taxon>Rhodocyclales</taxon>
        <taxon>Fluviibacteraceae</taxon>
        <taxon>Fluviibacter</taxon>
    </lineage>
</organism>
<dbReference type="EMBL" id="AP022345">
    <property type="protein sequence ID" value="BBU69646.1"/>
    <property type="molecule type" value="Genomic_DNA"/>
</dbReference>
<accession>A0A7R6R3E0</accession>
<evidence type="ECO:0000259" key="1">
    <source>
        <dbReference type="Pfam" id="PF00082"/>
    </source>
</evidence>
<proteinExistence type="predicted"/>
<feature type="domain" description="Peptidase S8/S53" evidence="1">
    <location>
        <begin position="233"/>
        <end position="571"/>
    </location>
</feature>
<dbReference type="InterPro" id="IPR036852">
    <property type="entry name" value="Peptidase_S8/S53_dom_sf"/>
</dbReference>
<protein>
    <recommendedName>
        <fullName evidence="1">Peptidase S8/S53 domain-containing protein</fullName>
    </recommendedName>
</protein>
<sequence>MAETAKERQKEIGLEAGLGIQIQFVSRPDADLAFEKLAAEGKGKGIELLSVQESDGRAVIANVFVPDGQLQHFERMVTDYLAERTDSIGRSRDNKKLLNTIGSIRASAIQGLWTDSPELLPTDAEEQFWWEVWLRRNKDGVNAAVNDFRRLAAMSLCQVSEAVVHFPERSVLVMFGSQQQLAQSVMLLNCVAELRRAKDTAEFFVGMGITEQREWANDLKRLLQPSVDDDEAPRVCLLDSGVNRGHTLLEPLIAANDLHAVNAAWGTHDAANHGTGMAGLVAYGDLHERLASNEPVVVRHRIESVKLTPNQGANVGDDKHHAQLFVAGVTLPETRFGQRKRVFSSAVTASDYRDFGRPSAWSATVDSLASDDLGEGAFPRLFVLSAGNINDRAHWRQYPHSLSLNQIHDPGQAWNAITVGAFTEKVLITGPATTNFEPVAPEGALSPFTTTSSLWDRVWPLKPDVVFEGGNAATDGVVADNLASLELLTTNNNPGTRLFWTTNATSAASALCSRMAAQIMVDYPELRPETIRALIVNSAEWTPAMLEMFPPHGARRTKQENVALIQHCGWGVPDLERALWSAGNTLSLVVEDELNPYVKDGSEVKTREMNLHSLPWPLEQLEALQNTEVEMRVTLSYFIEPNPSARGATSKYHYPSHRLRFAVRRPLESVENFQARINAAAVREEEGRVATPTDSNWLLGDGLRHRGSLHQDVWRGSAAELASRGFIAVYPSTGWWRTRKAQERFDLPARYSLIVSIHTPETGVDLYAPIAQQVAAQVAVPVAVTV</sequence>
<reference evidence="3" key="1">
    <citation type="submission" date="2020-01" db="EMBL/GenBank/DDBJ databases">
        <title>Phosphoaccumulans saitamaens gen. nov., sp. nov., a polyphosphate accumulating bacterium isolated from surface river water.</title>
        <authorList>
            <person name="Watanabe K."/>
            <person name="Suda W."/>
        </authorList>
    </citation>
    <scope>NUCLEOTIDE SEQUENCE [LARGE SCALE GENOMIC DNA]</scope>
    <source>
        <strain evidence="3">ICHIAU1</strain>
    </source>
</reference>
<dbReference type="AlphaFoldDB" id="A0A7R6R3E0"/>
<dbReference type="CDD" id="cd04847">
    <property type="entry name" value="Peptidases_S8_Subtilisin_like_2"/>
    <property type="match status" value="1"/>
</dbReference>
<evidence type="ECO:0000313" key="2">
    <source>
        <dbReference type="EMBL" id="BBU69646.1"/>
    </source>
</evidence>
<dbReference type="GO" id="GO:0004252">
    <property type="term" value="F:serine-type endopeptidase activity"/>
    <property type="evidence" value="ECO:0007669"/>
    <property type="project" value="InterPro"/>
</dbReference>
<dbReference type="InterPro" id="IPR034074">
    <property type="entry name" value="Y4bN_pept_dom"/>
</dbReference>
<name>A0A7R6R3E0_9RHOO</name>
<dbReference type="Pfam" id="PF00082">
    <property type="entry name" value="Peptidase_S8"/>
    <property type="match status" value="1"/>
</dbReference>
<gene>
    <name evidence="2" type="ORF">ICHIAU1_19290</name>
</gene>
<dbReference type="Proteomes" id="UP000463961">
    <property type="component" value="Chromosome"/>
</dbReference>
<dbReference type="Gene3D" id="3.40.50.200">
    <property type="entry name" value="Peptidase S8/S53 domain"/>
    <property type="match status" value="1"/>
</dbReference>
<dbReference type="SUPFAM" id="SSF52743">
    <property type="entry name" value="Subtilisin-like"/>
    <property type="match status" value="1"/>
</dbReference>
<evidence type="ECO:0000313" key="3">
    <source>
        <dbReference type="Proteomes" id="UP000463961"/>
    </source>
</evidence>
<keyword evidence="3" id="KW-1185">Reference proteome</keyword>
<dbReference type="GO" id="GO:0006508">
    <property type="term" value="P:proteolysis"/>
    <property type="evidence" value="ECO:0007669"/>
    <property type="project" value="InterPro"/>
</dbReference>